<organism evidence="1 2">
    <name type="scientific">Theileria orientalis</name>
    <dbReference type="NCBI Taxonomy" id="68886"/>
    <lineage>
        <taxon>Eukaryota</taxon>
        <taxon>Sar</taxon>
        <taxon>Alveolata</taxon>
        <taxon>Apicomplexa</taxon>
        <taxon>Aconoidasida</taxon>
        <taxon>Piroplasmida</taxon>
        <taxon>Theileriidae</taxon>
        <taxon>Theileria</taxon>
    </lineage>
</organism>
<evidence type="ECO:0000313" key="2">
    <source>
        <dbReference type="Proteomes" id="UP000244803"/>
    </source>
</evidence>
<reference evidence="1" key="1">
    <citation type="submission" date="2022-07" db="EMBL/GenBank/DDBJ databases">
        <title>Evaluation of T. orientalis genome assembly methods using nanopore sequencing and analysis of variation between genomes.</title>
        <authorList>
            <person name="Yam J."/>
            <person name="Micallef M.L."/>
            <person name="Liu M."/>
            <person name="Djordjevic S.P."/>
            <person name="Bogema D.R."/>
            <person name="Jenkins C."/>
        </authorList>
    </citation>
    <scope>NUCLEOTIDE SEQUENCE</scope>
    <source>
        <strain evidence="1">Fish Creek</strain>
    </source>
</reference>
<dbReference type="Gene3D" id="3.40.30.10">
    <property type="entry name" value="Glutaredoxin"/>
    <property type="match status" value="1"/>
</dbReference>
<dbReference type="EMBL" id="CP056065">
    <property type="protein sequence ID" value="UKJ88390.2"/>
    <property type="molecule type" value="Genomic_DNA"/>
</dbReference>
<dbReference type="OrthoDB" id="415696at2759"/>
<name>A0A976M4Q4_THEOR</name>
<sequence>MATRLYLRPLSHIFSGLPILKHSKSSIIYPQSRCATSPSKPTPSFAVPVTETKHYNDFVESSLNCYNLSQEVVDSEMDHLLNSHKLLLFMEGSVDSPKSLCAANIVKMFTLLQVLDFHTVDVLSNKEVFGFLCSKLGEPARNVLFKDGSPFAGHDELLALFKTGKLLEALGVTSPSSSGTHKAFKKQLPVATF</sequence>
<accession>A0A976M4Q4</accession>
<dbReference type="Proteomes" id="UP000244803">
    <property type="component" value="Chromosome 1"/>
</dbReference>
<dbReference type="InterPro" id="IPR036249">
    <property type="entry name" value="Thioredoxin-like_sf"/>
</dbReference>
<gene>
    <name evidence="1" type="ORF">MACJ_000834</name>
</gene>
<proteinExistence type="predicted"/>
<dbReference type="AlphaFoldDB" id="A0A976M4Q4"/>
<protein>
    <submittedName>
        <fullName evidence="1">Uncharacterized protein</fullName>
    </submittedName>
</protein>
<evidence type="ECO:0000313" key="1">
    <source>
        <dbReference type="EMBL" id="UKJ88390.2"/>
    </source>
</evidence>
<dbReference type="PROSITE" id="PS51354">
    <property type="entry name" value="GLUTAREDOXIN_2"/>
    <property type="match status" value="1"/>
</dbReference>
<dbReference type="SUPFAM" id="SSF52833">
    <property type="entry name" value="Thioredoxin-like"/>
    <property type="match status" value="1"/>
</dbReference>